<keyword evidence="6" id="KW-1185">Reference proteome</keyword>
<dbReference type="InterPro" id="IPR013766">
    <property type="entry name" value="Thioredoxin_domain"/>
</dbReference>
<keyword evidence="2" id="KW-1015">Disulfide bond</keyword>
<dbReference type="AlphaFoldDB" id="A0A9P1GVW7"/>
<dbReference type="Pfam" id="PF00085">
    <property type="entry name" value="Thioredoxin"/>
    <property type="match status" value="1"/>
</dbReference>
<dbReference type="InterPro" id="IPR017937">
    <property type="entry name" value="Thioredoxin_CS"/>
</dbReference>
<proteinExistence type="inferred from homology"/>
<protein>
    <recommendedName>
        <fullName evidence="4">Thioredoxin domain-containing protein</fullName>
    </recommendedName>
</protein>
<comment type="similarity">
    <text evidence="1">Belongs to the thioredoxin family.</text>
</comment>
<feature type="region of interest" description="Disordered" evidence="3">
    <location>
        <begin position="88"/>
        <end position="121"/>
    </location>
</feature>
<accession>A0A9P1GVW7</accession>
<dbReference type="SUPFAM" id="SSF52833">
    <property type="entry name" value="Thioredoxin-like"/>
    <property type="match status" value="1"/>
</dbReference>
<evidence type="ECO:0000313" key="5">
    <source>
        <dbReference type="EMBL" id="CAI4210926.1"/>
    </source>
</evidence>
<dbReference type="PANTHER" id="PTHR46115">
    <property type="entry name" value="THIOREDOXIN-LIKE PROTEIN 1"/>
    <property type="match status" value="1"/>
</dbReference>
<sequence>MGIKHIHSKQEWEALLAEGKPIVVDFHAVWCGPCKAIAPIYEKASEDTANANVTFAKIDVDEVSDVTRELGVTAMPTFILLKNGSKAGEVQGANPQAPSAHQGGQRLNAQDAQYAKHLPQR</sequence>
<evidence type="ECO:0000256" key="3">
    <source>
        <dbReference type="SAM" id="MobiDB-lite"/>
    </source>
</evidence>
<dbReference type="PRINTS" id="PR00421">
    <property type="entry name" value="THIOREDOXIN"/>
</dbReference>
<dbReference type="PROSITE" id="PS00194">
    <property type="entry name" value="THIOREDOXIN_1"/>
    <property type="match status" value="1"/>
</dbReference>
<evidence type="ECO:0000313" key="6">
    <source>
        <dbReference type="Proteomes" id="UP000838763"/>
    </source>
</evidence>
<dbReference type="Gene3D" id="3.40.30.10">
    <property type="entry name" value="Glutaredoxin"/>
    <property type="match status" value="1"/>
</dbReference>
<organism evidence="5 6">
    <name type="scientific">Parascedosporium putredinis</name>
    <dbReference type="NCBI Taxonomy" id="1442378"/>
    <lineage>
        <taxon>Eukaryota</taxon>
        <taxon>Fungi</taxon>
        <taxon>Dikarya</taxon>
        <taxon>Ascomycota</taxon>
        <taxon>Pezizomycotina</taxon>
        <taxon>Sordariomycetes</taxon>
        <taxon>Hypocreomycetidae</taxon>
        <taxon>Microascales</taxon>
        <taxon>Microascaceae</taxon>
        <taxon>Parascedosporium</taxon>
    </lineage>
</organism>
<dbReference type="CDD" id="cd02947">
    <property type="entry name" value="TRX_family"/>
    <property type="match status" value="1"/>
</dbReference>
<dbReference type="OrthoDB" id="409956at2759"/>
<name>A0A9P1GVW7_9PEZI</name>
<comment type="caution">
    <text evidence="5">The sequence shown here is derived from an EMBL/GenBank/DDBJ whole genome shotgun (WGS) entry which is preliminary data.</text>
</comment>
<dbReference type="FunFam" id="3.40.30.10:FF:000245">
    <property type="entry name" value="Thioredoxin"/>
    <property type="match status" value="1"/>
</dbReference>
<evidence type="ECO:0000256" key="2">
    <source>
        <dbReference type="ARBA" id="ARBA00023157"/>
    </source>
</evidence>
<reference evidence="5" key="1">
    <citation type="submission" date="2022-11" db="EMBL/GenBank/DDBJ databases">
        <authorList>
            <person name="Scott C."/>
            <person name="Bruce N."/>
        </authorList>
    </citation>
    <scope>NUCLEOTIDE SEQUENCE</scope>
</reference>
<evidence type="ECO:0000259" key="4">
    <source>
        <dbReference type="PROSITE" id="PS51352"/>
    </source>
</evidence>
<evidence type="ECO:0000256" key="1">
    <source>
        <dbReference type="ARBA" id="ARBA00008987"/>
    </source>
</evidence>
<dbReference type="PROSITE" id="PS51352">
    <property type="entry name" value="THIOREDOXIN_2"/>
    <property type="match status" value="1"/>
</dbReference>
<gene>
    <name evidence="5" type="ORF">PPNO1_LOCUS722</name>
</gene>
<dbReference type="EMBL" id="CALLCH030000001">
    <property type="protein sequence ID" value="CAI4210926.1"/>
    <property type="molecule type" value="Genomic_DNA"/>
</dbReference>
<dbReference type="InterPro" id="IPR036249">
    <property type="entry name" value="Thioredoxin-like_sf"/>
</dbReference>
<dbReference type="Proteomes" id="UP000838763">
    <property type="component" value="Unassembled WGS sequence"/>
</dbReference>
<feature type="domain" description="Thioredoxin" evidence="4">
    <location>
        <begin position="1"/>
        <end position="112"/>
    </location>
</feature>